<dbReference type="AlphaFoldDB" id="A0A0G4KPV6"/>
<gene>
    <name evidence="2" type="ORF">BN1708_017134</name>
    <name evidence="3" type="ORF">BN1723_019293</name>
</gene>
<dbReference type="Gene3D" id="3.30.40.10">
    <property type="entry name" value="Zinc/RING finger domain, C3HC4 (zinc finger)"/>
    <property type="match status" value="1"/>
</dbReference>
<name>A0A0G4KPV6_VERLO</name>
<feature type="compositionally biased region" description="Basic and acidic residues" evidence="1">
    <location>
        <begin position="136"/>
        <end position="152"/>
    </location>
</feature>
<dbReference type="EMBL" id="CVQH01003247">
    <property type="protein sequence ID" value="CRK11798.1"/>
    <property type="molecule type" value="Genomic_DNA"/>
</dbReference>
<keyword evidence="4" id="KW-1185">Reference proteome</keyword>
<dbReference type="Proteomes" id="UP000044602">
    <property type="component" value="Unassembled WGS sequence"/>
</dbReference>
<dbReference type="STRING" id="100787.A0A0G4KPV6"/>
<dbReference type="CDD" id="cd16620">
    <property type="entry name" value="vRING-HC-C4C4_RBBP6"/>
    <property type="match status" value="1"/>
</dbReference>
<sequence>MVNADGDFVVAEPDKAGWEQFQAKAKSSASAAKAIALGDKELQEKGLACSIDNKMFVEPMKTPCCQKTYCNDCITNALIESDFVCPNCNTDSVLIDDLKPDDEAVKNIDEYMKEKAAPKSPVVEAALVATASPKQPTEEERKKAEEAKPDEV</sequence>
<evidence type="ECO:0000313" key="3">
    <source>
        <dbReference type="EMBL" id="CRK43748.1"/>
    </source>
</evidence>
<feature type="region of interest" description="Disordered" evidence="1">
    <location>
        <begin position="130"/>
        <end position="152"/>
    </location>
</feature>
<dbReference type="Proteomes" id="UP000045706">
    <property type="component" value="Unassembled WGS sequence"/>
</dbReference>
<protein>
    <submittedName>
        <fullName evidence="2">Uncharacterized protein</fullName>
    </submittedName>
</protein>
<accession>A0A0G4KPV6</accession>
<evidence type="ECO:0000313" key="4">
    <source>
        <dbReference type="Proteomes" id="UP000044602"/>
    </source>
</evidence>
<evidence type="ECO:0000313" key="2">
    <source>
        <dbReference type="EMBL" id="CRK11798.1"/>
    </source>
</evidence>
<feature type="non-terminal residue" evidence="2">
    <location>
        <position position="152"/>
    </location>
</feature>
<dbReference type="SUPFAM" id="SSF57850">
    <property type="entry name" value="RING/U-box"/>
    <property type="match status" value="1"/>
</dbReference>
<dbReference type="EMBL" id="CVQI01033582">
    <property type="protein sequence ID" value="CRK43748.1"/>
    <property type="molecule type" value="Genomic_DNA"/>
</dbReference>
<evidence type="ECO:0000313" key="5">
    <source>
        <dbReference type="Proteomes" id="UP000045706"/>
    </source>
</evidence>
<organism evidence="2 4">
    <name type="scientific">Verticillium longisporum</name>
    <name type="common">Verticillium dahliae var. longisporum</name>
    <dbReference type="NCBI Taxonomy" id="100787"/>
    <lineage>
        <taxon>Eukaryota</taxon>
        <taxon>Fungi</taxon>
        <taxon>Dikarya</taxon>
        <taxon>Ascomycota</taxon>
        <taxon>Pezizomycotina</taxon>
        <taxon>Sordariomycetes</taxon>
        <taxon>Hypocreomycetidae</taxon>
        <taxon>Glomerellales</taxon>
        <taxon>Plectosphaerellaceae</taxon>
        <taxon>Verticillium</taxon>
    </lineage>
</organism>
<proteinExistence type="predicted"/>
<evidence type="ECO:0000256" key="1">
    <source>
        <dbReference type="SAM" id="MobiDB-lite"/>
    </source>
</evidence>
<reference evidence="4 5" key="1">
    <citation type="submission" date="2015-05" db="EMBL/GenBank/DDBJ databases">
        <authorList>
            <person name="Fogelqvist Johan"/>
        </authorList>
    </citation>
    <scope>NUCLEOTIDE SEQUENCE [LARGE SCALE GENOMIC DNA]</scope>
    <source>
        <strain evidence="2">VL1</strain>
        <strain evidence="3">VL2</strain>
    </source>
</reference>
<dbReference type="InterPro" id="IPR013083">
    <property type="entry name" value="Znf_RING/FYVE/PHD"/>
</dbReference>